<dbReference type="Gene3D" id="1.25.10.10">
    <property type="entry name" value="Leucine-rich Repeat Variant"/>
    <property type="match status" value="6"/>
</dbReference>
<feature type="repeat" description="HEAT" evidence="2">
    <location>
        <begin position="2503"/>
        <end position="2540"/>
    </location>
</feature>
<dbReference type="PANTHER" id="PTHR23346:SF7">
    <property type="entry name" value="STALLED RIBOSOME SENSOR GCN1"/>
    <property type="match status" value="1"/>
</dbReference>
<gene>
    <name evidence="5" type="primary">GCN1</name>
    <name evidence="5" type="ORF">H4R34_000912</name>
</gene>
<name>A0A9W8B4J3_9FUNG</name>
<dbReference type="GO" id="GO:0006417">
    <property type="term" value="P:regulation of translation"/>
    <property type="evidence" value="ECO:0007669"/>
    <property type="project" value="TreeGrafter"/>
</dbReference>
<dbReference type="SUPFAM" id="SSF48371">
    <property type="entry name" value="ARM repeat"/>
    <property type="match status" value="3"/>
</dbReference>
<dbReference type="Pfam" id="PF24987">
    <property type="entry name" value="HEAT_EF3_N"/>
    <property type="match status" value="2"/>
</dbReference>
<dbReference type="GO" id="GO:0034198">
    <property type="term" value="P:cellular response to amino acid starvation"/>
    <property type="evidence" value="ECO:0007669"/>
    <property type="project" value="TreeGrafter"/>
</dbReference>
<dbReference type="InterPro" id="IPR056809">
    <property type="entry name" value="HEAT_GCN1_fung"/>
</dbReference>
<dbReference type="GO" id="GO:0005829">
    <property type="term" value="C:cytosol"/>
    <property type="evidence" value="ECO:0007669"/>
    <property type="project" value="TreeGrafter"/>
</dbReference>
<feature type="region of interest" description="Disordered" evidence="3">
    <location>
        <begin position="2308"/>
        <end position="2357"/>
    </location>
</feature>
<dbReference type="InterPro" id="IPR057546">
    <property type="entry name" value="HEAT_GCN1"/>
</dbReference>
<dbReference type="Proteomes" id="UP001151582">
    <property type="component" value="Unassembled WGS sequence"/>
</dbReference>
<evidence type="ECO:0000256" key="2">
    <source>
        <dbReference type="PROSITE-ProRule" id="PRU00103"/>
    </source>
</evidence>
<evidence type="ECO:0000256" key="1">
    <source>
        <dbReference type="ARBA" id="ARBA00022737"/>
    </source>
</evidence>
<feature type="repeat" description="HEAT" evidence="2">
    <location>
        <begin position="1986"/>
        <end position="2023"/>
    </location>
</feature>
<dbReference type="EMBL" id="JANBQB010000032">
    <property type="protein sequence ID" value="KAJ1984050.1"/>
    <property type="molecule type" value="Genomic_DNA"/>
</dbReference>
<feature type="region of interest" description="Disordered" evidence="3">
    <location>
        <begin position="1092"/>
        <end position="1146"/>
    </location>
</feature>
<dbReference type="Pfam" id="PF23271">
    <property type="entry name" value="HEAT_GCN1"/>
    <property type="match status" value="1"/>
</dbReference>
<keyword evidence="6" id="KW-1185">Reference proteome</keyword>
<feature type="compositionally biased region" description="Acidic residues" evidence="3">
    <location>
        <begin position="2345"/>
        <end position="2356"/>
    </location>
</feature>
<dbReference type="SMART" id="SM01349">
    <property type="entry name" value="TOG"/>
    <property type="match status" value="3"/>
</dbReference>
<feature type="domain" description="TOG" evidence="4">
    <location>
        <begin position="2753"/>
        <end position="2991"/>
    </location>
</feature>
<evidence type="ECO:0000259" key="4">
    <source>
        <dbReference type="SMART" id="SM01349"/>
    </source>
</evidence>
<dbReference type="Pfam" id="PF24984">
    <property type="entry name" value="HEAT_EF3_GNC1"/>
    <property type="match status" value="1"/>
</dbReference>
<dbReference type="PROSITE" id="PS50077">
    <property type="entry name" value="HEAT_REPEAT"/>
    <property type="match status" value="3"/>
</dbReference>
<protein>
    <submittedName>
        <fullName evidence="5">Translational activator of GCN4</fullName>
    </submittedName>
</protein>
<comment type="caution">
    <text evidence="5">The sequence shown here is derived from an EMBL/GenBank/DDBJ whole genome shotgun (WGS) entry which is preliminary data.</text>
</comment>
<feature type="domain" description="TOG" evidence="4">
    <location>
        <begin position="1816"/>
        <end position="2044"/>
    </location>
</feature>
<feature type="repeat" description="HEAT" evidence="2">
    <location>
        <begin position="2105"/>
        <end position="2143"/>
    </location>
</feature>
<feature type="region of interest" description="Disordered" evidence="3">
    <location>
        <begin position="263"/>
        <end position="284"/>
    </location>
</feature>
<evidence type="ECO:0000313" key="6">
    <source>
        <dbReference type="Proteomes" id="UP001151582"/>
    </source>
</evidence>
<evidence type="ECO:0000256" key="3">
    <source>
        <dbReference type="SAM" id="MobiDB-lite"/>
    </source>
</evidence>
<dbReference type="InterPro" id="IPR016024">
    <property type="entry name" value="ARM-type_fold"/>
</dbReference>
<dbReference type="OrthoDB" id="5148094at2759"/>
<feature type="compositionally biased region" description="Polar residues" evidence="3">
    <location>
        <begin position="1118"/>
        <end position="1140"/>
    </location>
</feature>
<dbReference type="GO" id="GO:0019887">
    <property type="term" value="F:protein kinase regulator activity"/>
    <property type="evidence" value="ECO:0007669"/>
    <property type="project" value="TreeGrafter"/>
</dbReference>
<dbReference type="PANTHER" id="PTHR23346">
    <property type="entry name" value="TRANSLATIONAL ACTIVATOR GCN1-RELATED"/>
    <property type="match status" value="1"/>
</dbReference>
<accession>A0A9W8B4J3</accession>
<organism evidence="5 6">
    <name type="scientific">Dimargaris verticillata</name>
    <dbReference type="NCBI Taxonomy" id="2761393"/>
    <lineage>
        <taxon>Eukaryota</taxon>
        <taxon>Fungi</taxon>
        <taxon>Fungi incertae sedis</taxon>
        <taxon>Zoopagomycota</taxon>
        <taxon>Kickxellomycotina</taxon>
        <taxon>Dimargaritomycetes</taxon>
        <taxon>Dimargaritales</taxon>
        <taxon>Dimargaritaceae</taxon>
        <taxon>Dimargaris</taxon>
    </lineage>
</organism>
<evidence type="ECO:0000313" key="5">
    <source>
        <dbReference type="EMBL" id="KAJ1984050.1"/>
    </source>
</evidence>
<dbReference type="InterPro" id="IPR021133">
    <property type="entry name" value="HEAT_type_2"/>
</dbReference>
<dbReference type="Pfam" id="PF24916">
    <property type="entry name" value="HEAT_GCN1_fung"/>
    <property type="match status" value="1"/>
</dbReference>
<reference evidence="5" key="1">
    <citation type="submission" date="2022-07" db="EMBL/GenBank/DDBJ databases">
        <title>Phylogenomic reconstructions and comparative analyses of Kickxellomycotina fungi.</title>
        <authorList>
            <person name="Reynolds N.K."/>
            <person name="Stajich J.E."/>
            <person name="Barry K."/>
            <person name="Grigoriev I.V."/>
            <person name="Crous P."/>
            <person name="Smith M.E."/>
        </authorList>
    </citation>
    <scope>NUCLEOTIDE SEQUENCE</scope>
    <source>
        <strain evidence="5">RSA 567</strain>
    </source>
</reference>
<sequence>MTDLPLAEGLDWNEWLGHHVPTRLLAGPAADRAEFVTDELLPKLSLLAKKRRTQADIEAAPAESCAGQFVRWLIASHLQATHDGAQCRLLAKIGPVALAALGTPKTLAVALLYLLQQTAEAQRCHLGLASWSSLVQVLTDHDVQAAARVKVPAWFSELTYKPSQAPAELCVPKAAASHRQVLLTWSLLVAEALGAQPECRDAWHIAVRTIACLLYGLVACDRSPSYTQVQHSTDLGSALGHAADPEAPQSMAVQTVRRCLSMTQGSSSPSAANDKKNSPGSVVPASFKTKPGLIHTMLRRVWRWIRNQPTLWEDLMHGLVQPGHKEATGLVHLTAMPSPLSLPLLAGVVSTLSRIKPPTLAAAAQAVLSTHHLAIEAYLTTTAFVAKQALPPAVWAQTADLWAMVDASTVSTVFFPLWEKLVLRSAETTLASLVAVVPLLPIDPCAVWCGVLTAEDTTQCVEGTDRLGRALFGQFRSANSRVLGYAVQLALLTVRFASQAALFSRFAAHFATTLIQDKGLGTDQRALFWSVLGHAALSGPRASAVARAQQLGAFAPGHAPTALTCPLLLAARTEVSLHLVQQLEAYLPKETQETVILAALECYTSHVLAVLSDVTFLVDQWAAVQPWWSQSPSFWKACLIKATKPAVRRQWAHSLGQFWWQSYHEILQSKSTEHRDQVRAIWAPAWAEALTQLGWPTFQTASQKLFVAPLTYAAGPAEGFVALVLANMAAHAPTRVTEADDVAFANSPWPTVLAPFVQPHLLSTGQAKVPLLVSEKIYTKLASPTEAMWLLRAIQASWPALVQRAKLVETPVAQVDQLPSADSDHDDSAGTQFLSVQNVNDCLASVTRLLVYLALQHPQRLVRSLTNTTLTTLGQITEPVLVAKVMQPALEDWLRHQENAMLAEQITTALPAATAPRLASSKTAGASAEAAKSAWATQELEYEAVERERRQVPDRLYQLLRALFAQASEPLRSLALALGDYTSIVHHPLLAAPSHVAAYQQMLVNRYRQTVHGAPLTSDPWHGPLEASPYWVSDQVDHRVPWWANPDQQSGRYSSLWVFLLQKCGFEPARYSQTYQFPLACQLLNQLSANLPTPDHQRPDGALLPTASSGGAKRLAKQPTTTTGISGSNKKMTSTGSTAKGQPAVSADGPAQPSFVLGFYQASLQTVSTLTFISPSALTPLFWHNVHQRLFTLTTPTGRETLAPTDPLSLADITATDVAIWQGDAHSQEPVVDVLHRRAKASTKSGAAKSSTARLSKEEQAVVDEQLAKEAIIRTQVQQTYAILRPSLDLIDALLQASQLQLEASLAYESTQGTVDQENQPIHQLMASMLRLLLLKSHAVLPLASPLVGARGLDLVYNLGRCATPRWQTEAQWLTTAVIRAQALPGLWSDWCQEPLEDLILRLLFHLHFQATLRPFGLASFTFIFPLLQAIVQHEGFGPKNVSNQTATQDPEYEQSDPATEQLGLTVKLLAIHAPVHAAMPNAPRAEILATLLHLMNHQPKLLREVQTTMLEVAHKLEAADNVIATELRTLVAGIYSSDSMVRQTVLQALEDLNLASLGFAPEIWVARFDSELNNHELADMIWVENKFELPRESYYAQLAPILAHPIASIRTAAAHALAQAIVAMGDADLPRPMTQLYQWYEELAAPLTPQYDKMGIVIPESLDREDPWGARLAIGLCLEDLAPALSTPDLLRDLVHFLIQHQALGDRDAKVRGQMLRSGLIAIEHHATTHAGMLVELFDKYLNANQSVAATEDERRTHDYIRENVVVLYGGLACYLPAKDPRVTQAVDKLMAALATPSEPVQQAVAECLVSLVGSLQRSVPKWTKTLLQQALESESYAARRGAAYGVAGLVKGVGICALKEQGIMETIQTAVKDGQTTRHIEGAMFIIETLSAMLGQVFEPYAIQLVPLLLISFSDAQEAVRQATVDASRVMMGILTKHGVRLLLPSMLRGLHNDKWRTKVGSIDLLSGMAYCEPQQLSISLPQIVPSLVQVLADSHHKVQEAARRALDTFGEVITNPEIQSITPILLRGLEKPGQYTQAALTQLLKTAFVHYIDASSLALIVPILKRGLRERNTKTKRQAAQVIGSMASLTSQRDLAVYLPTVVPILKEILVDTIPETRATSAKALGLLVQCLGEDHFPGLVAEFYRTLESQTSSMQRSGAAQGLSEVISGLGVNRLEQLLPDIIANANHSASYVREGFVSLLIYLPVTFGDQFQPYLSDILPAIVRGLADTSDYVRDASLRAGQIVIRNFAARAVDMLLPQLEQGLFDDSWRIRNSCVELIGDLLFQVTGMEDVIKAKSLGNVLDGDEDDEEDAESEAATKSHATTRAAKHAEARGKSANPDDPEDDVGDASDEPLASLEDCRKRILETLGPIRTSRVLASLYVVRSDPVALVRKTALAIWKALVSNTPRTVKDNLATIMDVITTNLTHTHEECRLTATRCLGELVRKLGEAILHKVIPILDQQLASTNTVAVRQGACLGLSEVIATTHKSTLEEFAPTIIPALRAALRDGEPAIREAAATAFGTLQRCMGEEAVDQVLPHLLQDLRDPEVADQALDALREILMARAHTVFPVLIPKLIEQPITALHARALGSLVTVAGPTLNRHLDTVLAALLQSIKAETDPETLVSLREAMASLVSAIDDDDGLYYLMMLLFEYVKPTQSATARTECCNALATVCSAQPELAYGEYTEDWLNLLLPFLNEATHPDLVQASSQALTALLKTVDRKQLVTYAGPLANALSDVVSSLSTGAVVAGFALPKGIGSFVPVFSQGLLVGSPALREASALGMGHLVNHTPADHLKPYVTLMTGPLIRIVGDRHPPAVKASILQTLNGLLVRVPALLRPFLPQLQRTFIKSLSDPELVVRQQATRALTTLIALQTRLDPLVTELCAGFKSSEVTIRQSMLNALAGVLTKSQATLSDAAKQLIQSTVAVGLTDSHSDVQAAAAQCLGGLYRVASTSNLDQFVHNVLAGGDGDINEFTILMVSQAILTSALEVATQEPVRTDLVDRVVRGIRDPVTARAAIATAYRALQQPAFQTEPAVGTLLAGLVEAMESGTNADKAAALVSLKHLAKSCPTAVQPYLPQLVPSAMSLVRDRNLPVKLASERALLYLFNLPKGEALLSQFTASCDAELARTITDYHRRVLSKLAAATQQPDYDSDTKDQDVLRT</sequence>
<dbReference type="InterPro" id="IPR022716">
    <property type="entry name" value="Gcn1_N"/>
</dbReference>
<dbReference type="InterPro" id="IPR011989">
    <property type="entry name" value="ARM-like"/>
</dbReference>
<proteinExistence type="predicted"/>
<dbReference type="Pfam" id="PF13513">
    <property type="entry name" value="HEAT_EZ"/>
    <property type="match status" value="1"/>
</dbReference>
<keyword evidence="1" id="KW-0677">Repeat</keyword>
<feature type="compositionally biased region" description="Acidic residues" evidence="3">
    <location>
        <begin position="2308"/>
        <end position="2319"/>
    </location>
</feature>
<dbReference type="InterPro" id="IPR034085">
    <property type="entry name" value="TOG"/>
</dbReference>
<dbReference type="Pfam" id="PF12074">
    <property type="entry name" value="Gcn1_N"/>
    <property type="match status" value="1"/>
</dbReference>
<dbReference type="Pfam" id="PF25801">
    <property type="entry name" value="HEAT_GCN1_C_2"/>
    <property type="match status" value="1"/>
</dbReference>
<feature type="domain" description="TOG" evidence="4">
    <location>
        <begin position="2308"/>
        <end position="2561"/>
    </location>
</feature>